<feature type="compositionally biased region" description="Low complexity" evidence="2">
    <location>
        <begin position="206"/>
        <end position="220"/>
    </location>
</feature>
<evidence type="ECO:0000256" key="1">
    <source>
        <dbReference type="ARBA" id="ARBA00005788"/>
    </source>
</evidence>
<dbReference type="EMBL" id="ML769942">
    <property type="protein sequence ID" value="KAE9385822.1"/>
    <property type="molecule type" value="Genomic_DNA"/>
</dbReference>
<evidence type="ECO:0000256" key="2">
    <source>
        <dbReference type="SAM" id="MobiDB-lite"/>
    </source>
</evidence>
<name>A0A6A4GJE4_9AGAR</name>
<organism evidence="4 5">
    <name type="scientific">Gymnopus androsaceus JB14</name>
    <dbReference type="NCBI Taxonomy" id="1447944"/>
    <lineage>
        <taxon>Eukaryota</taxon>
        <taxon>Fungi</taxon>
        <taxon>Dikarya</taxon>
        <taxon>Basidiomycota</taxon>
        <taxon>Agaricomycotina</taxon>
        <taxon>Agaricomycetes</taxon>
        <taxon>Agaricomycetidae</taxon>
        <taxon>Agaricales</taxon>
        <taxon>Marasmiineae</taxon>
        <taxon>Omphalotaceae</taxon>
        <taxon>Gymnopus</taxon>
    </lineage>
</organism>
<feature type="region of interest" description="Disordered" evidence="2">
    <location>
        <begin position="201"/>
        <end position="220"/>
    </location>
</feature>
<evidence type="ECO:0000259" key="3">
    <source>
        <dbReference type="Pfam" id="PF08593"/>
    </source>
</evidence>
<evidence type="ECO:0000313" key="4">
    <source>
        <dbReference type="EMBL" id="KAE9385822.1"/>
    </source>
</evidence>
<dbReference type="AlphaFoldDB" id="A0A6A4GJE4"/>
<feature type="region of interest" description="Disordered" evidence="2">
    <location>
        <begin position="413"/>
        <end position="432"/>
    </location>
</feature>
<protein>
    <recommendedName>
        <fullName evidence="3">Mug135-like C-terminal domain-containing protein</fullName>
    </recommendedName>
</protein>
<proteinExistence type="inferred from homology"/>
<evidence type="ECO:0000313" key="5">
    <source>
        <dbReference type="Proteomes" id="UP000799118"/>
    </source>
</evidence>
<dbReference type="InterPro" id="IPR013902">
    <property type="entry name" value="Mug135-like_C"/>
</dbReference>
<feature type="domain" description="Mug135-like C-terminal" evidence="3">
    <location>
        <begin position="119"/>
        <end position="192"/>
    </location>
</feature>
<gene>
    <name evidence="4" type="ORF">BT96DRAFT_1026458</name>
</gene>
<dbReference type="Pfam" id="PF08593">
    <property type="entry name" value="Mug135_C"/>
    <property type="match status" value="1"/>
</dbReference>
<reference evidence="4" key="1">
    <citation type="journal article" date="2019" name="Environ. Microbiol.">
        <title>Fungal ecological strategies reflected in gene transcription - a case study of two litter decomposers.</title>
        <authorList>
            <person name="Barbi F."/>
            <person name="Kohler A."/>
            <person name="Barry K."/>
            <person name="Baskaran P."/>
            <person name="Daum C."/>
            <person name="Fauchery L."/>
            <person name="Ihrmark K."/>
            <person name="Kuo A."/>
            <person name="LaButti K."/>
            <person name="Lipzen A."/>
            <person name="Morin E."/>
            <person name="Grigoriev I.V."/>
            <person name="Henrissat B."/>
            <person name="Lindahl B."/>
            <person name="Martin F."/>
        </authorList>
    </citation>
    <scope>NUCLEOTIDE SEQUENCE</scope>
    <source>
        <strain evidence="4">JB14</strain>
    </source>
</reference>
<sequence>MAVVAPPNTSNIALPPPTQNPPTLVDVGQAQKYLDTLTRLRTSINLTVNSPTDSQIGAATKYVEEVASKCAPVAAPPWLAQITTRIDNLNNNVNNRFTALTDTVNARFDRVERQIKILQNTTRGAGNVISYDSIFNNNGDPLPLRPITNSHDLVNLSNPDLSTWYAYYFPDRNQVGVAIAVKKVDIARYIGTPTSSFVPDIPPVIESNNDSNSNSPDLLSENSTPASVVISLPSLIPLPTCPRSTYLSSDDMSPNTSGSRWVDMGSKKDGCQLLISHPGLEALEKLWSYVTLNLDLCSIMDEPTMNELVRCFIKWNNLYRLITGLGAERPFFDTIRDAILGLDWARIHDTKKDSYEMKAVAQGFIKFCTWMEDHNCSLRGTQYHKSDEVLKYQNYFYAQWKEKCMAVEKRRPPGPILIPPQQTSSNPSRNKKNGCYDLYAGHRGDKCPTNGPSPLTVPFRPLTDDDVRLAKKLHHAEPSKAIPYNFLLKQVSNQTSQHVAAVQPRERMITMPDFDQPASAPNNGGRKSVERVTVAETAVVGNQEVSALLSLNKNGNK</sequence>
<accession>A0A6A4GJE4</accession>
<keyword evidence="5" id="KW-1185">Reference proteome</keyword>
<feature type="region of interest" description="Disordered" evidence="2">
    <location>
        <begin position="1"/>
        <end position="21"/>
    </location>
</feature>
<comment type="similarity">
    <text evidence="1">Belongs to the UPF0612 family.</text>
</comment>
<dbReference type="Proteomes" id="UP000799118">
    <property type="component" value="Unassembled WGS sequence"/>
</dbReference>
<dbReference type="OrthoDB" id="2369050at2759"/>